<evidence type="ECO:0000313" key="4">
    <source>
        <dbReference type="Proteomes" id="UP001595824"/>
    </source>
</evidence>
<dbReference type="Proteomes" id="UP001595824">
    <property type="component" value="Unassembled WGS sequence"/>
</dbReference>
<evidence type="ECO:0000256" key="1">
    <source>
        <dbReference type="SAM" id="MobiDB-lite"/>
    </source>
</evidence>
<dbReference type="EMBL" id="JBHSDP010000008">
    <property type="protein sequence ID" value="MFC4327403.1"/>
    <property type="molecule type" value="Genomic_DNA"/>
</dbReference>
<dbReference type="InterPro" id="IPR052077">
    <property type="entry name" value="CcrZ_PhaseVar_Mediator"/>
</dbReference>
<dbReference type="PANTHER" id="PTHR40086:SF1">
    <property type="entry name" value="CELL CYCLE REGULATOR CCRZ"/>
    <property type="match status" value="1"/>
</dbReference>
<dbReference type="RefSeq" id="WP_381737207.1">
    <property type="nucleotide sequence ID" value="NZ_JBHSDP010000008.1"/>
</dbReference>
<dbReference type="Gene3D" id="3.90.1200.10">
    <property type="match status" value="1"/>
</dbReference>
<reference evidence="4" key="1">
    <citation type="journal article" date="2019" name="Int. J. Syst. Evol. Microbiol.">
        <title>The Global Catalogue of Microorganisms (GCM) 10K type strain sequencing project: providing services to taxonomists for standard genome sequencing and annotation.</title>
        <authorList>
            <consortium name="The Broad Institute Genomics Platform"/>
            <consortium name="The Broad Institute Genome Sequencing Center for Infectious Disease"/>
            <person name="Wu L."/>
            <person name="Ma J."/>
        </authorList>
    </citation>
    <scope>NUCLEOTIDE SEQUENCE [LARGE SCALE GENOMIC DNA]</scope>
    <source>
        <strain evidence="4">PCU 347</strain>
    </source>
</reference>
<proteinExistence type="predicted"/>
<dbReference type="InterPro" id="IPR011009">
    <property type="entry name" value="Kinase-like_dom_sf"/>
</dbReference>
<feature type="compositionally biased region" description="Low complexity" evidence="1">
    <location>
        <begin position="381"/>
        <end position="393"/>
    </location>
</feature>
<dbReference type="Pfam" id="PF01636">
    <property type="entry name" value="APH"/>
    <property type="match status" value="1"/>
</dbReference>
<organism evidence="3 4">
    <name type="scientific">Streptomyces andamanensis</name>
    <dbReference type="NCBI Taxonomy" id="1565035"/>
    <lineage>
        <taxon>Bacteria</taxon>
        <taxon>Bacillati</taxon>
        <taxon>Actinomycetota</taxon>
        <taxon>Actinomycetes</taxon>
        <taxon>Kitasatosporales</taxon>
        <taxon>Streptomycetaceae</taxon>
        <taxon>Streptomyces</taxon>
    </lineage>
</organism>
<feature type="region of interest" description="Disordered" evidence="1">
    <location>
        <begin position="357"/>
        <end position="393"/>
    </location>
</feature>
<protein>
    <submittedName>
        <fullName evidence="3">Phosphotransferase</fullName>
    </submittedName>
</protein>
<name>A0ABV8T9X7_9ACTN</name>
<comment type="caution">
    <text evidence="3">The sequence shown here is derived from an EMBL/GenBank/DDBJ whole genome shotgun (WGS) entry which is preliminary data.</text>
</comment>
<evidence type="ECO:0000259" key="2">
    <source>
        <dbReference type="Pfam" id="PF01636"/>
    </source>
</evidence>
<accession>A0ABV8T9X7</accession>
<sequence>MPLELASSARLHAVEASGDESRVEGPLRGYHHETYVFPLAGEAGALRPGRWKCREPRGDLLWFDRRCFASEEQLLSALRGRIGRIPELIEVGGTRLQRFIEGRTLGALCPSGNAVPGDLFRQTAALFGELIAVTPGMLAVERRCAAEDRPADGDTAAFLERLVLFAEERVYARNLAEFGGLFTDLRIDAEVFKRLRKHLKGLRERPFCLLHADLHRENFIVDAERRLWTIDWELAMLGDPLYDLATHLYLMRYPRWQARRMTQAWCRTAEAVRPGSSRGWEHDLGLLVDFKRAQSVFTDVIRTALSLGSGAEPDRRGLAALGGRLHRILAAAALPLALESVPSPARVAAALARWHRTHGPHAPHTRPLPFRGQAGGPDAPGPASSRGSNCSSS</sequence>
<dbReference type="InterPro" id="IPR002575">
    <property type="entry name" value="Aminoglycoside_PTrfase"/>
</dbReference>
<feature type="domain" description="Aminoglycoside phosphotransferase" evidence="2">
    <location>
        <begin position="84"/>
        <end position="269"/>
    </location>
</feature>
<dbReference type="SUPFAM" id="SSF56112">
    <property type="entry name" value="Protein kinase-like (PK-like)"/>
    <property type="match status" value="1"/>
</dbReference>
<dbReference type="PANTHER" id="PTHR40086">
    <property type="entry name" value="PHOSPHOTRANSFERASE YTMP-RELATED"/>
    <property type="match status" value="1"/>
</dbReference>
<evidence type="ECO:0000313" key="3">
    <source>
        <dbReference type="EMBL" id="MFC4327403.1"/>
    </source>
</evidence>
<keyword evidence="4" id="KW-1185">Reference proteome</keyword>
<gene>
    <name evidence="3" type="ORF">ACFPC0_06120</name>
</gene>